<dbReference type="SUPFAM" id="SSF51126">
    <property type="entry name" value="Pectin lyase-like"/>
    <property type="match status" value="5"/>
</dbReference>
<keyword evidence="4" id="KW-1185">Reference proteome</keyword>
<protein>
    <submittedName>
        <fullName evidence="3">Polymorphic outer membrane protein</fullName>
    </submittedName>
</protein>
<gene>
    <name evidence="3" type="ORF">AMSG_02702</name>
</gene>
<dbReference type="OMA" id="DPEMSAN"/>
<keyword evidence="2" id="KW-1133">Transmembrane helix</keyword>
<dbReference type="eggNOG" id="ENOG502S9AU">
    <property type="taxonomic scope" value="Eukaryota"/>
</dbReference>
<evidence type="ECO:0000256" key="2">
    <source>
        <dbReference type="SAM" id="Phobius"/>
    </source>
</evidence>
<dbReference type="InterPro" id="IPR006626">
    <property type="entry name" value="PbH1"/>
</dbReference>
<feature type="compositionally biased region" description="Basic and acidic residues" evidence="1">
    <location>
        <begin position="1832"/>
        <end position="1842"/>
    </location>
</feature>
<sequence>MSDCTVERNAGDWAGVISVDSAVPGASVVLERSVFRYNSASGGGGVLYAADNADVSVSSSVFSGNTASTGYGLGGVFEISSAVLTLDNVTCEDNVGSVSGGVAHLTGSSELAAHRLVARRNLGGSHGGAVFASGSGTSVVVQASLIENNMATTTGAGVYVSDGRLALTDVVLRRNGVTGGLPDTLVGGGVAASSASSVTIDLCSFSGNHGYRGGGLSLTSCGSGHVRGSVFEDNSVSGATEPAVGAGIVIIGASSGVVLVNCTFARNVAEFDGGGISVFDGAPLEVIGSVFDSNSAEAGGALNVAGTAGSRVVGCSFMHNTAGSVGGALHFDKGSGSLTMTGSVLVGNSASGGGAVYADEVSNVAFVACNFSGNVASDSAGVLWLDSEPRTHGGIQVTFDSCVIEHSRGSQGGALYVEHSGLALIDSTLGHNSATRQGGVMYSFIAMIEVLRCRFESNVLVDASGGGALYIDLSNAASGAELLPGTTMSARISSSVFVNNTGGFGGAVAALDSTIHIRDSVFEANVASLPDGGLGGAVSIQGSAGSDAVIANATFTGNRGVKGGALHCSRCVPLELRDASFTANSAHMLGGALHITASLPYLARLALTSNAAFAGGGAYLDATVPRSASELSRSGVRLGLSNSHVSGNSAGSRGGGLYVAFCKSMALVAVELRSNFAFESGGGMWISGTEVEMERLDVHSCRSSLLGGGIGIEASVFSLRNASFEQCTSDLGGGLYVDAGSTASGALSLLALTSNSASSWGGGLLSQMTTLALANSTFTGNDARSGGGGVAAFEPRALTMTGCALIGNVASGDGGLGGGLMALHTPGLLPLPEMVRLEEVVWKSNGAAGSGGDVALGNLGTVEVSRSSAHGSGAVGNAGSWYVHQTQRVTLVSSTISGAGAGGVGGGMVVSASNVTLGRGSSVMGCSASAGGGVWVELSEGPTMLTLGNSAKVTGCLAFEAGGGGIGCGTVAGVASASAQQCVVVRGGVVANNVASRAGGTGGGVAVFDRGSWAWLDSGAVVSGNTADVGGGVYSVVAEAGLAASSGVIGNSAELYGSEVASAAAEVVWDVVPAARTVSGVTLLPRAGSGGLTRIRASLRDGYGQRVVGPAVAGSMLELTMASADALLSGSTAVPVDEKCGCGEWDDVVLVAAEVAAARQLVVEAVSGLEEVVRGVVGVDQEPCTSSGREIVDTGLAYPVCTVSCEPGSFATTVQVAISGTKQSLTETRCEACQAGTFSPVRGQAECTACDDGSYSERGARGCASCPLGAVCAGGVLRTQAGYWYDSERGAFVACAVAAACPGGARNGSCGAGYVDGSYVCSQCESGFERAGSTCVSCGPVWQSVLVLLVVICLVVAVVGRAMMTVSETTDLAVILKVLINFTQMTALLMRLDVFGDRSGTVGLLGVFDLAQGMLGSFHELQPAACLFRWSIFDAFVSTVLLPVVVLVGVAFGCAVAFVCVRRGWTSWRPRSHGLDGDDGVGVADGLVRTFLHAATVAFFLLHTTLVLQSLNMLVCRTDIRRLEVDISVECLSRRHRPYFVAAIVTLVVYGIALPLGAGAVLWRERRVLRSSAFVSVAFGFLYSGYRAQHWYWEFVVVLRKVAGLLIVVFVESPLHQVGLAMLLVVLSIVLQSRQMPLRSRLLNGMELSSQGAMVVTLVGGLFLSGANSGSHAAPVVLPNLAVAIALVVANGGVMAFIVFMLGRELSPRIKAKIIPCYKVTVETMADVAEFLHEHSVGSFKGMRRSSSRADGGGSELVRLAAAERVRRAEMGMSVPPLPSPSVRGSSGASGRLPLLPLLPPLVGQRPLPPPTGFESASTSSGCEDESWSSCSKDEDKDRSEG</sequence>
<dbReference type="InterPro" id="IPR011050">
    <property type="entry name" value="Pectin_lyase_fold/virulence"/>
</dbReference>
<feature type="transmembrane region" description="Helical" evidence="2">
    <location>
        <begin position="1372"/>
        <end position="1390"/>
    </location>
</feature>
<feature type="region of interest" description="Disordered" evidence="1">
    <location>
        <begin position="1801"/>
        <end position="1842"/>
    </location>
</feature>
<proteinExistence type="predicted"/>
<dbReference type="EMBL" id="GL349442">
    <property type="protein sequence ID" value="KNC46250.1"/>
    <property type="molecule type" value="Genomic_DNA"/>
</dbReference>
<evidence type="ECO:0000313" key="3">
    <source>
        <dbReference type="EMBL" id="KNC46250.1"/>
    </source>
</evidence>
<name>A0A0L0D295_THETB</name>
<feature type="transmembrane region" description="Helical" evidence="2">
    <location>
        <begin position="1440"/>
        <end position="1461"/>
    </location>
</feature>
<dbReference type="SMART" id="SM01411">
    <property type="entry name" value="Ephrin_rec_like"/>
    <property type="match status" value="1"/>
</dbReference>
<dbReference type="RefSeq" id="XP_013760544.1">
    <property type="nucleotide sequence ID" value="XM_013905090.1"/>
</dbReference>
<keyword evidence="2" id="KW-0812">Transmembrane</keyword>
<feature type="transmembrane region" description="Helical" evidence="2">
    <location>
        <begin position="1568"/>
        <end position="1584"/>
    </location>
</feature>
<organism evidence="3 4">
    <name type="scientific">Thecamonas trahens ATCC 50062</name>
    <dbReference type="NCBI Taxonomy" id="461836"/>
    <lineage>
        <taxon>Eukaryota</taxon>
        <taxon>Apusozoa</taxon>
        <taxon>Apusomonadida</taxon>
        <taxon>Apusomonadidae</taxon>
        <taxon>Thecamonas</taxon>
    </lineage>
</organism>
<evidence type="ECO:0000313" key="4">
    <source>
        <dbReference type="Proteomes" id="UP000054408"/>
    </source>
</evidence>
<feature type="transmembrane region" description="Helical" evidence="2">
    <location>
        <begin position="1341"/>
        <end position="1360"/>
    </location>
</feature>
<dbReference type="PANTHER" id="PTHR11319">
    <property type="entry name" value="G PROTEIN-COUPLED RECEPTOR-RELATED"/>
    <property type="match status" value="1"/>
</dbReference>
<dbReference type="Gene3D" id="2.10.50.10">
    <property type="entry name" value="Tumor Necrosis Factor Receptor, subunit A, domain 2"/>
    <property type="match status" value="1"/>
</dbReference>
<dbReference type="OrthoDB" id="77931at2759"/>
<feature type="transmembrane region" description="Helical" evidence="2">
    <location>
        <begin position="1615"/>
        <end position="1631"/>
    </location>
</feature>
<dbReference type="GeneID" id="25562357"/>
<feature type="transmembrane region" description="Helical" evidence="2">
    <location>
        <begin position="1681"/>
        <end position="1703"/>
    </location>
</feature>
<reference evidence="3 4" key="1">
    <citation type="submission" date="2010-05" db="EMBL/GenBank/DDBJ databases">
        <title>The Genome Sequence of Thecamonas trahens ATCC 50062.</title>
        <authorList>
            <consortium name="The Broad Institute Genome Sequencing Platform"/>
            <person name="Russ C."/>
            <person name="Cuomo C."/>
            <person name="Shea T."/>
            <person name="Young S.K."/>
            <person name="Zeng Q."/>
            <person name="Koehrsen M."/>
            <person name="Haas B."/>
            <person name="Borodovsky M."/>
            <person name="Guigo R."/>
            <person name="Alvarado L."/>
            <person name="Berlin A."/>
            <person name="Bochicchio J."/>
            <person name="Borenstein D."/>
            <person name="Chapman S."/>
            <person name="Chen Z."/>
            <person name="Freedman E."/>
            <person name="Gellesch M."/>
            <person name="Goldberg J."/>
            <person name="Griggs A."/>
            <person name="Gujja S."/>
            <person name="Heilman E."/>
            <person name="Heiman D."/>
            <person name="Hepburn T."/>
            <person name="Howarth C."/>
            <person name="Jen D."/>
            <person name="Larson L."/>
            <person name="Mehta T."/>
            <person name="Park D."/>
            <person name="Pearson M."/>
            <person name="Roberts A."/>
            <person name="Saif S."/>
            <person name="Shenoy N."/>
            <person name="Sisk P."/>
            <person name="Stolte C."/>
            <person name="Sykes S."/>
            <person name="Thomson T."/>
            <person name="Walk T."/>
            <person name="White J."/>
            <person name="Yandava C."/>
            <person name="Burger G."/>
            <person name="Gray M.W."/>
            <person name="Holland P.W.H."/>
            <person name="King N."/>
            <person name="Lang F.B.F."/>
            <person name="Roger A.J."/>
            <person name="Ruiz-Trillo I."/>
            <person name="Lander E."/>
            <person name="Nusbaum C."/>
        </authorList>
    </citation>
    <scope>NUCLEOTIDE SEQUENCE [LARGE SCALE GENOMIC DNA]</scope>
    <source>
        <strain evidence="3 4">ATCC 50062</strain>
    </source>
</reference>
<feature type="region of interest" description="Disordered" evidence="1">
    <location>
        <begin position="1771"/>
        <end position="1790"/>
    </location>
</feature>
<accession>A0A0L0D295</accession>
<feature type="transmembrane region" description="Helical" evidence="2">
    <location>
        <begin position="1539"/>
        <end position="1562"/>
    </location>
</feature>
<evidence type="ECO:0000256" key="1">
    <source>
        <dbReference type="SAM" id="MobiDB-lite"/>
    </source>
</evidence>
<dbReference type="PANTHER" id="PTHR11319:SF35">
    <property type="entry name" value="OUTER MEMBRANE PROTEIN PMPC-RELATED"/>
    <property type="match status" value="1"/>
</dbReference>
<keyword evidence="2" id="KW-0472">Membrane</keyword>
<dbReference type="SMART" id="SM00710">
    <property type="entry name" value="PbH1"/>
    <property type="match status" value="18"/>
</dbReference>
<dbReference type="Proteomes" id="UP000054408">
    <property type="component" value="Unassembled WGS sequence"/>
</dbReference>
<feature type="transmembrane region" description="Helical" evidence="2">
    <location>
        <begin position="1652"/>
        <end position="1669"/>
    </location>
</feature>